<sequence length="30" mass="3310">RSMGEFVDVVKAKREDFVGKGKGFFSSMLG</sequence>
<organism evidence="1">
    <name type="scientific">marine sediment metagenome</name>
    <dbReference type="NCBI Taxonomy" id="412755"/>
    <lineage>
        <taxon>unclassified sequences</taxon>
        <taxon>metagenomes</taxon>
        <taxon>ecological metagenomes</taxon>
    </lineage>
</organism>
<reference evidence="1" key="1">
    <citation type="journal article" date="2014" name="Front. Microbiol.">
        <title>High frequency of phylogenetically diverse reductive dehalogenase-homologous genes in deep subseafloor sedimentary metagenomes.</title>
        <authorList>
            <person name="Kawai M."/>
            <person name="Futagami T."/>
            <person name="Toyoda A."/>
            <person name="Takaki Y."/>
            <person name="Nishi S."/>
            <person name="Hori S."/>
            <person name="Arai W."/>
            <person name="Tsubouchi T."/>
            <person name="Morono Y."/>
            <person name="Uchiyama I."/>
            <person name="Ito T."/>
            <person name="Fujiyama A."/>
            <person name="Inagaki F."/>
            <person name="Takami H."/>
        </authorList>
    </citation>
    <scope>NUCLEOTIDE SEQUENCE</scope>
    <source>
        <strain evidence="1">Expedition CK06-06</strain>
    </source>
</reference>
<dbReference type="EMBL" id="BART01035878">
    <property type="protein sequence ID" value="GAH06010.1"/>
    <property type="molecule type" value="Genomic_DNA"/>
</dbReference>
<proteinExistence type="predicted"/>
<protein>
    <submittedName>
        <fullName evidence="1">Uncharacterized protein</fullName>
    </submittedName>
</protein>
<evidence type="ECO:0000313" key="1">
    <source>
        <dbReference type="EMBL" id="GAH06010.1"/>
    </source>
</evidence>
<gene>
    <name evidence="1" type="ORF">S01H4_60736</name>
</gene>
<accession>X1DCI3</accession>
<feature type="non-terminal residue" evidence="1">
    <location>
        <position position="1"/>
    </location>
</feature>
<name>X1DCI3_9ZZZZ</name>
<dbReference type="AlphaFoldDB" id="X1DCI3"/>
<comment type="caution">
    <text evidence="1">The sequence shown here is derived from an EMBL/GenBank/DDBJ whole genome shotgun (WGS) entry which is preliminary data.</text>
</comment>